<name>A0A6A3WKW9_9STRA</name>
<evidence type="ECO:0000313" key="2">
    <source>
        <dbReference type="EMBL" id="KAE9184365.1"/>
    </source>
</evidence>
<feature type="compositionally biased region" description="Low complexity" evidence="1">
    <location>
        <begin position="102"/>
        <end position="128"/>
    </location>
</feature>
<dbReference type="EMBL" id="QXGD01002771">
    <property type="protein sequence ID" value="KAE9184365.1"/>
    <property type="molecule type" value="Genomic_DNA"/>
</dbReference>
<gene>
    <name evidence="2" type="ORF">PF002_g26455</name>
</gene>
<feature type="region of interest" description="Disordered" evidence="1">
    <location>
        <begin position="286"/>
        <end position="317"/>
    </location>
</feature>
<dbReference type="Proteomes" id="UP000440367">
    <property type="component" value="Unassembled WGS sequence"/>
</dbReference>
<dbReference type="AlphaFoldDB" id="A0A6A3WKW9"/>
<comment type="caution">
    <text evidence="2">The sequence shown here is derived from an EMBL/GenBank/DDBJ whole genome shotgun (WGS) entry which is preliminary data.</text>
</comment>
<protein>
    <submittedName>
        <fullName evidence="2">Uncharacterized protein</fullName>
    </submittedName>
</protein>
<evidence type="ECO:0000256" key="1">
    <source>
        <dbReference type="SAM" id="MobiDB-lite"/>
    </source>
</evidence>
<sequence>MKGRAASLGAAPAAVRVFLEHKQAKFNQRVQPSDCAIMQPPPSAVPTPASATQATASTTSSDTPSASASLASLSSLSPSDVAADVPPRHLPPLSQSPVAANHHTPCSSTPASTAPPASAAPAHPAATSRPRVSPRIAKRKLTEEALAEARRQKRKLVVNQEAATAAAARSSAVALGASSSASASPAATASTITTPQRALTTPPRAAPASTAHRRPTSKKTTSKTTKPTKTTQRPAFSRPSPPSMTDSAPVVPPAVTAGGTAVPPCAAQVAGPTTIVPATQPTASAPVVAPTDAHVPGSAPSVLPPPPSRVAARPEAAHDLEPAAARASRPLARTSVPPILHSGPAVATADSAFDLVDFMTSFNSGADTATPALQPPSHQASYPPPVAQEYSPGLNHRSDSPPTADPVPQHPSMAQLFAEIMQYLQSRQPVSALAAPVAAPPTVPPYGAATAIDAQPDPQSWTVPNNRGSLPPAPVRNLRAAHFPPPAKMTRARGDFVPSAVHNLAAHRLYPYLLSAEGVYETPMSFVLRMRMLDCLNFDDNAPILNATSAARFGRYGVSIMHYHRANRAAQLAAGSSDANFNLDFGINASPPPAPPCDTYFDLLCAIQGLTTFANSQWHDVMARPLYRLREFVVANMDVDPPHTPARVERTLHEVNHHLGAVYVHLSSDSPFWWREFSAAASRIDFGTVAWAMALQAIPIATAAPAAPARRSGPSGNPNTQTARPTQRAEADRVQPTRPGGLPASVRALIPRAAGGVEPCLRFFGGGMCFGGTRDQCAIEGRTHTWLDDLPPALVAFITKQYGRRRQSTRQRN</sequence>
<feature type="compositionally biased region" description="Polar residues" evidence="1">
    <location>
        <begin position="714"/>
        <end position="725"/>
    </location>
</feature>
<feature type="region of interest" description="Disordered" evidence="1">
    <location>
        <begin position="706"/>
        <end position="744"/>
    </location>
</feature>
<feature type="compositionally biased region" description="Basic residues" evidence="1">
    <location>
        <begin position="211"/>
        <end position="221"/>
    </location>
</feature>
<accession>A0A6A3WKW9</accession>
<proteinExistence type="predicted"/>
<feature type="compositionally biased region" description="Low complexity" evidence="1">
    <location>
        <begin position="222"/>
        <end position="231"/>
    </location>
</feature>
<evidence type="ECO:0000313" key="3">
    <source>
        <dbReference type="Proteomes" id="UP000440367"/>
    </source>
</evidence>
<feature type="region of interest" description="Disordered" evidence="1">
    <location>
        <begin position="367"/>
        <end position="410"/>
    </location>
</feature>
<feature type="compositionally biased region" description="Low complexity" evidence="1">
    <location>
        <begin position="46"/>
        <end position="85"/>
    </location>
</feature>
<feature type="region of interest" description="Disordered" evidence="1">
    <location>
        <begin position="28"/>
        <end position="255"/>
    </location>
</feature>
<reference evidence="2 3" key="1">
    <citation type="submission" date="2018-08" db="EMBL/GenBank/DDBJ databases">
        <title>Genomic investigation of the strawberry pathogen Phytophthora fragariae indicates pathogenicity is determined by transcriptional variation in three key races.</title>
        <authorList>
            <person name="Adams T.M."/>
            <person name="Armitage A.D."/>
            <person name="Sobczyk M.K."/>
            <person name="Bates H.J."/>
            <person name="Dunwell J.M."/>
            <person name="Nellist C.F."/>
            <person name="Harrison R.J."/>
        </authorList>
    </citation>
    <scope>NUCLEOTIDE SEQUENCE [LARGE SCALE GENOMIC DNA]</scope>
    <source>
        <strain evidence="2 3">BC-1</strain>
    </source>
</reference>
<feature type="compositionally biased region" description="Basic and acidic residues" evidence="1">
    <location>
        <begin position="140"/>
        <end position="150"/>
    </location>
</feature>
<feature type="compositionally biased region" description="Low complexity" evidence="1">
    <location>
        <begin position="162"/>
        <end position="210"/>
    </location>
</feature>
<organism evidence="2 3">
    <name type="scientific">Phytophthora fragariae</name>
    <dbReference type="NCBI Taxonomy" id="53985"/>
    <lineage>
        <taxon>Eukaryota</taxon>
        <taxon>Sar</taxon>
        <taxon>Stramenopiles</taxon>
        <taxon>Oomycota</taxon>
        <taxon>Peronosporomycetes</taxon>
        <taxon>Peronosporales</taxon>
        <taxon>Peronosporaceae</taxon>
        <taxon>Phytophthora</taxon>
    </lineage>
</organism>